<feature type="transmembrane region" description="Helical" evidence="1">
    <location>
        <begin position="34"/>
        <end position="50"/>
    </location>
</feature>
<feature type="transmembrane region" description="Helical" evidence="1">
    <location>
        <begin position="144"/>
        <end position="165"/>
    </location>
</feature>
<proteinExistence type="predicted"/>
<evidence type="ECO:0000313" key="2">
    <source>
        <dbReference type="EMBL" id="KAF1084963.1"/>
    </source>
</evidence>
<organism evidence="2 3">
    <name type="scientific">Sporotomaculum syntrophicum</name>
    <dbReference type="NCBI Taxonomy" id="182264"/>
    <lineage>
        <taxon>Bacteria</taxon>
        <taxon>Bacillati</taxon>
        <taxon>Bacillota</taxon>
        <taxon>Clostridia</taxon>
        <taxon>Eubacteriales</taxon>
        <taxon>Desulfallaceae</taxon>
        <taxon>Sporotomaculum</taxon>
    </lineage>
</organism>
<evidence type="ECO:0000256" key="1">
    <source>
        <dbReference type="SAM" id="Phobius"/>
    </source>
</evidence>
<gene>
    <name evidence="2" type="ORF">SPSYN_01099</name>
</gene>
<dbReference type="Proteomes" id="UP000798488">
    <property type="component" value="Unassembled WGS sequence"/>
</dbReference>
<accession>A0A9D2WPZ6</accession>
<dbReference type="OrthoDB" id="1806515at2"/>
<dbReference type="RefSeq" id="WP_161821499.1">
    <property type="nucleotide sequence ID" value="NZ_LSRS01000003.1"/>
</dbReference>
<protein>
    <submittedName>
        <fullName evidence="2">YhhN-like protein</fullName>
    </submittedName>
</protein>
<keyword evidence="3" id="KW-1185">Reference proteome</keyword>
<keyword evidence="1" id="KW-0472">Membrane</keyword>
<evidence type="ECO:0000313" key="3">
    <source>
        <dbReference type="Proteomes" id="UP000798488"/>
    </source>
</evidence>
<feature type="transmembrane region" description="Helical" evidence="1">
    <location>
        <begin position="207"/>
        <end position="228"/>
    </location>
</feature>
<name>A0A9D2WPZ6_9FIRM</name>
<dbReference type="EMBL" id="LSRS01000003">
    <property type="protein sequence ID" value="KAF1084963.1"/>
    <property type="molecule type" value="Genomic_DNA"/>
</dbReference>
<feature type="transmembrane region" description="Helical" evidence="1">
    <location>
        <begin position="7"/>
        <end position="28"/>
    </location>
</feature>
<dbReference type="GO" id="GO:0016020">
    <property type="term" value="C:membrane"/>
    <property type="evidence" value="ECO:0007669"/>
    <property type="project" value="UniProtKB-SubCell"/>
</dbReference>
<keyword evidence="1" id="KW-1133">Transmembrane helix</keyword>
<sequence length="248" mass="27694">MSVLQKKLLYTFLILTVLIVTLDNIFPGNLQNNYIKYAVVLALFMVTLRLKKRYTEQILMNIAVFLIAAADFFLVFCNTIPAIGHELDYIGVLGFLLAYSVLIPAFNKNFSPGWGEVLAAVPVIALFIPNCLILMPYVSGITAYGAVIFSLVLCCMTWTAICTIFRRYYTPAVARRIALAGFLMLVCDLGVAHSFLNPVFAGRFVPWLANIIWAAYVPAWTLIVLTIAEEKLYLSKAHHLKESLDGLD</sequence>
<dbReference type="AlphaFoldDB" id="A0A9D2WPZ6"/>
<feature type="transmembrane region" description="Helical" evidence="1">
    <location>
        <begin position="89"/>
        <end position="106"/>
    </location>
</feature>
<feature type="transmembrane region" description="Helical" evidence="1">
    <location>
        <begin position="118"/>
        <end position="138"/>
    </location>
</feature>
<comment type="caution">
    <text evidence="2">The sequence shown here is derived from an EMBL/GenBank/DDBJ whole genome shotgun (WGS) entry which is preliminary data.</text>
</comment>
<reference evidence="2" key="1">
    <citation type="submission" date="2016-02" db="EMBL/GenBank/DDBJ databases">
        <title>Draft Genome Sequence of Sporotomaculum syntrophicum Strain FB, a Syntrophic Benzoate Degrader.</title>
        <authorList>
            <person name="Nobu M.K."/>
            <person name="Narihiro T."/>
            <person name="Qiu Y.-L."/>
            <person name="Ohashi A."/>
            <person name="Liu W.-T."/>
            <person name="Yuji S."/>
        </authorList>
    </citation>
    <scope>NUCLEOTIDE SEQUENCE</scope>
    <source>
        <strain evidence="2">FB</strain>
    </source>
</reference>
<feature type="transmembrane region" description="Helical" evidence="1">
    <location>
        <begin position="62"/>
        <end position="83"/>
    </location>
</feature>
<feature type="transmembrane region" description="Helical" evidence="1">
    <location>
        <begin position="177"/>
        <end position="195"/>
    </location>
</feature>
<keyword evidence="1" id="KW-0812">Transmembrane</keyword>